<organism evidence="1 2">
    <name type="scientific">Ensete ventricosum</name>
    <name type="common">Abyssinian banana</name>
    <name type="synonym">Musa ensete</name>
    <dbReference type="NCBI Taxonomy" id="4639"/>
    <lineage>
        <taxon>Eukaryota</taxon>
        <taxon>Viridiplantae</taxon>
        <taxon>Streptophyta</taxon>
        <taxon>Embryophyta</taxon>
        <taxon>Tracheophyta</taxon>
        <taxon>Spermatophyta</taxon>
        <taxon>Magnoliopsida</taxon>
        <taxon>Liliopsida</taxon>
        <taxon>Zingiberales</taxon>
        <taxon>Musaceae</taxon>
        <taxon>Ensete</taxon>
    </lineage>
</organism>
<sequence length="83" mass="9447">MISMDEYSCLANRLMLNLAPDVLADRRGSKKFFCMKEKDGDGDMIQRWQMTEGGGTQTAAWCVYTIRIYYMALSQFGLGSEET</sequence>
<gene>
    <name evidence="1" type="ORF">OPV22_026427</name>
</gene>
<proteinExistence type="predicted"/>
<evidence type="ECO:0000313" key="1">
    <source>
        <dbReference type="EMBL" id="KAJ8472084.1"/>
    </source>
</evidence>
<name>A0AAV8QLK7_ENSVE</name>
<accession>A0AAV8QLK7</accession>
<dbReference type="Proteomes" id="UP001222027">
    <property type="component" value="Unassembled WGS sequence"/>
</dbReference>
<protein>
    <submittedName>
        <fullName evidence="1">Uncharacterized protein</fullName>
    </submittedName>
</protein>
<reference evidence="1 2" key="1">
    <citation type="submission" date="2022-12" db="EMBL/GenBank/DDBJ databases">
        <title>Chromosome-scale assembly of the Ensete ventricosum genome.</title>
        <authorList>
            <person name="Dussert Y."/>
            <person name="Stocks J."/>
            <person name="Wendawek A."/>
            <person name="Woldeyes F."/>
            <person name="Nichols R.A."/>
            <person name="Borrell J.S."/>
        </authorList>
    </citation>
    <scope>NUCLEOTIDE SEQUENCE [LARGE SCALE GENOMIC DNA]</scope>
    <source>
        <strain evidence="2">cv. Maze</strain>
        <tissue evidence="1">Seeds</tissue>
    </source>
</reference>
<comment type="caution">
    <text evidence="1">The sequence shown here is derived from an EMBL/GenBank/DDBJ whole genome shotgun (WGS) entry which is preliminary data.</text>
</comment>
<dbReference type="AlphaFoldDB" id="A0AAV8QLK7"/>
<keyword evidence="2" id="KW-1185">Reference proteome</keyword>
<evidence type="ECO:0000313" key="2">
    <source>
        <dbReference type="Proteomes" id="UP001222027"/>
    </source>
</evidence>
<dbReference type="EMBL" id="JAQQAF010000007">
    <property type="protein sequence ID" value="KAJ8472084.1"/>
    <property type="molecule type" value="Genomic_DNA"/>
</dbReference>